<evidence type="ECO:0000256" key="10">
    <source>
        <dbReference type="ARBA" id="ARBA00022605"/>
    </source>
</evidence>
<evidence type="ECO:0000256" key="7">
    <source>
        <dbReference type="ARBA" id="ARBA00014371"/>
    </source>
</evidence>
<evidence type="ECO:0000256" key="3">
    <source>
        <dbReference type="ARBA" id="ARBA00002695"/>
    </source>
</evidence>
<evidence type="ECO:0000256" key="11">
    <source>
        <dbReference type="ARBA" id="ARBA00022723"/>
    </source>
</evidence>
<dbReference type="Pfam" id="PF00694">
    <property type="entry name" value="Aconitase_C"/>
    <property type="match status" value="1"/>
</dbReference>
<evidence type="ECO:0000256" key="16">
    <source>
        <dbReference type="ARBA" id="ARBA00031631"/>
    </source>
</evidence>
<dbReference type="InterPro" id="IPR000573">
    <property type="entry name" value="AconitaseA/IPMdHydase_ssu_swvl"/>
</dbReference>
<dbReference type="NCBIfam" id="TIGR00170">
    <property type="entry name" value="leuC"/>
    <property type="match status" value="1"/>
</dbReference>
<dbReference type="GO" id="GO:0009098">
    <property type="term" value="P:L-leucine biosynthetic process"/>
    <property type="evidence" value="ECO:0007669"/>
    <property type="project" value="UniProtKB-KW"/>
</dbReference>
<dbReference type="Gene3D" id="3.20.19.10">
    <property type="entry name" value="Aconitase, domain 4"/>
    <property type="match status" value="1"/>
</dbReference>
<comment type="pathway">
    <text evidence="4">Amino-acid biosynthesis; L-leucine biosynthesis; L-leucine from 3-methyl-2-oxobutanoate: step 2/4.</text>
</comment>
<dbReference type="SUPFAM" id="SSF52016">
    <property type="entry name" value="LeuD/IlvD-like"/>
    <property type="match status" value="1"/>
</dbReference>
<dbReference type="PANTHER" id="PTHR43822:SF9">
    <property type="entry name" value="3-ISOPROPYLMALATE DEHYDRATASE"/>
    <property type="match status" value="1"/>
</dbReference>
<comment type="caution">
    <text evidence="20">The sequence shown here is derived from an EMBL/GenBank/DDBJ whole genome shotgun (WGS) entry which is preliminary data.</text>
</comment>
<evidence type="ECO:0000256" key="15">
    <source>
        <dbReference type="ARBA" id="ARBA00023304"/>
    </source>
</evidence>
<dbReference type="NCBIfam" id="TIGR00171">
    <property type="entry name" value="leuD"/>
    <property type="match status" value="1"/>
</dbReference>
<dbReference type="CDD" id="cd01583">
    <property type="entry name" value="IPMI"/>
    <property type="match status" value="1"/>
</dbReference>
<dbReference type="NCBIfam" id="NF004016">
    <property type="entry name" value="PRK05478.1"/>
    <property type="match status" value="1"/>
</dbReference>
<evidence type="ECO:0000256" key="13">
    <source>
        <dbReference type="ARBA" id="ARBA00023014"/>
    </source>
</evidence>
<organism evidence="20 21">
    <name type="scientific">Conoideocrella luteorostrata</name>
    <dbReference type="NCBI Taxonomy" id="1105319"/>
    <lineage>
        <taxon>Eukaryota</taxon>
        <taxon>Fungi</taxon>
        <taxon>Dikarya</taxon>
        <taxon>Ascomycota</taxon>
        <taxon>Pezizomycotina</taxon>
        <taxon>Sordariomycetes</taxon>
        <taxon>Hypocreomycetidae</taxon>
        <taxon>Hypocreales</taxon>
        <taxon>Clavicipitaceae</taxon>
        <taxon>Conoideocrella</taxon>
    </lineage>
</organism>
<dbReference type="PROSITE" id="PS01244">
    <property type="entry name" value="ACONITASE_2"/>
    <property type="match status" value="1"/>
</dbReference>
<dbReference type="Proteomes" id="UP001251528">
    <property type="component" value="Unassembled WGS sequence"/>
</dbReference>
<dbReference type="AlphaFoldDB" id="A0AAJ0CHN2"/>
<evidence type="ECO:0000256" key="12">
    <source>
        <dbReference type="ARBA" id="ARBA00023004"/>
    </source>
</evidence>
<feature type="domain" description="Aconitase A/isopropylmalate dehydratase small subunit swivel" evidence="19">
    <location>
        <begin position="444"/>
        <end position="563"/>
    </location>
</feature>
<evidence type="ECO:0000256" key="17">
    <source>
        <dbReference type="ARBA" id="ARBA00033368"/>
    </source>
</evidence>
<evidence type="ECO:0000256" key="4">
    <source>
        <dbReference type="ARBA" id="ARBA00004729"/>
    </source>
</evidence>
<evidence type="ECO:0000256" key="9">
    <source>
        <dbReference type="ARBA" id="ARBA00022485"/>
    </source>
</evidence>
<dbReference type="NCBIfam" id="NF009116">
    <property type="entry name" value="PRK12466.1"/>
    <property type="match status" value="1"/>
</dbReference>
<dbReference type="CDD" id="cd01577">
    <property type="entry name" value="IPMI_Swivel"/>
    <property type="match status" value="1"/>
</dbReference>
<evidence type="ECO:0000256" key="6">
    <source>
        <dbReference type="ARBA" id="ARBA00011998"/>
    </source>
</evidence>
<dbReference type="EC" id="4.2.1.33" evidence="6"/>
<dbReference type="InterPro" id="IPR033940">
    <property type="entry name" value="IPMI_Swivel"/>
</dbReference>
<keyword evidence="11" id="KW-0479">Metal-binding</keyword>
<keyword evidence="13" id="KW-0411">Iron-sulfur</keyword>
<keyword evidence="21" id="KW-1185">Reference proteome</keyword>
<evidence type="ECO:0000256" key="8">
    <source>
        <dbReference type="ARBA" id="ARBA00022430"/>
    </source>
</evidence>
<dbReference type="PRINTS" id="PR00415">
    <property type="entry name" value="ACONITASE"/>
</dbReference>
<dbReference type="GO" id="GO:0003861">
    <property type="term" value="F:3-isopropylmalate dehydratase activity"/>
    <property type="evidence" value="ECO:0007669"/>
    <property type="project" value="UniProtKB-EC"/>
</dbReference>
<evidence type="ECO:0000259" key="18">
    <source>
        <dbReference type="Pfam" id="PF00330"/>
    </source>
</evidence>
<dbReference type="SUPFAM" id="SSF53732">
    <property type="entry name" value="Aconitase iron-sulfur domain"/>
    <property type="match status" value="1"/>
</dbReference>
<comment type="similarity">
    <text evidence="5">Belongs to the aconitase/IPM isomerase family.</text>
</comment>
<dbReference type="EMBL" id="JASWJB010000222">
    <property type="protein sequence ID" value="KAK2593240.1"/>
    <property type="molecule type" value="Genomic_DNA"/>
</dbReference>
<dbReference type="GO" id="GO:0051539">
    <property type="term" value="F:4 iron, 4 sulfur cluster binding"/>
    <property type="evidence" value="ECO:0007669"/>
    <property type="project" value="UniProtKB-KW"/>
</dbReference>
<dbReference type="InterPro" id="IPR015931">
    <property type="entry name" value="Acnase/IPM_dHydase_lsu_aba_1/3"/>
</dbReference>
<protein>
    <recommendedName>
        <fullName evidence="7">3-isopropylmalate dehydratase</fullName>
        <ecNumber evidence="6">4.2.1.33</ecNumber>
    </recommendedName>
    <alternativeName>
        <fullName evidence="16">Alpha-IPM isomerase</fullName>
    </alternativeName>
    <alternativeName>
        <fullName evidence="17">Isopropylmalate isomerase</fullName>
    </alternativeName>
</protein>
<dbReference type="InterPro" id="IPR001030">
    <property type="entry name" value="Acoase/IPM_deHydtase_lsu_aba"/>
</dbReference>
<keyword evidence="10" id="KW-0028">Amino-acid biosynthesis</keyword>
<keyword evidence="14 20" id="KW-0456">Lyase</keyword>
<evidence type="ECO:0000259" key="19">
    <source>
        <dbReference type="Pfam" id="PF00694"/>
    </source>
</evidence>
<accession>A0AAJ0CHN2</accession>
<keyword evidence="15" id="KW-0100">Branched-chain amino acid biosynthesis</keyword>
<sequence length="651" mass="71128">MEVPEARLQVETLARNAKTHNIPYLGLQSRSQGIVHVIGPELSFTLPGTTVVCGDSHTSTHGALGCLAFGIGTSEVEHVLATQTITTTKWKNLRIWVEGAFAEGVRSKDLSLYIIGQIGTAAGTGAVIEFAGPVVESMTMEARMSLCNMAIETGARAGIIAPDEVTFKYVKGRPLAPENASWEDAVLYFKSLKTEPGAIFDGDFRIDAKDVSPTVTWGTSPEQITPITGFVPHPEDFSDPSKVESCLQALHYMGLEPGTKMTDIKVDKIFIGSCTNARLSDLRSAASILRGRKISPTLKGAYVVPGSGLVKQQAESEGLDQVFKVAGFEWREAGCSLCVGLNEDQLEAYERSASSSNRNFENRQGTAGRTHLMSPAMAAATAIEGKLSDVRNFLPTEYGLINSLPSHPEYVDIKESEEEDSYEVSQKINTSQTIEDDDITAGPFTSVSSIIAPIHRANVDTDCILPKQFCTTILRRGLGDALSYNLRRHSDGKPEESFILNQAPYNKTRILLCTGSNFGCGSSREHAVWALLDFGIRVVLAPSFADIFFNNSFKNGLLPASVNEKNIAILQKEAEAGRTITVILSSQQILDQNGKEIAMFTVDPRLKRALLEDLDEIGLSLKLNEHISLYEARKMEKWPWLDTCLADGWKR</sequence>
<evidence type="ECO:0000313" key="21">
    <source>
        <dbReference type="Proteomes" id="UP001251528"/>
    </source>
</evidence>
<comment type="catalytic activity">
    <reaction evidence="1">
        <text>(2R,3S)-3-isopropylmalate = (2S)-2-isopropylmalate</text>
        <dbReference type="Rhea" id="RHEA:32287"/>
        <dbReference type="ChEBI" id="CHEBI:1178"/>
        <dbReference type="ChEBI" id="CHEBI:35121"/>
        <dbReference type="EC" id="4.2.1.33"/>
    </reaction>
</comment>
<dbReference type="InterPro" id="IPR036008">
    <property type="entry name" value="Aconitase_4Fe-4S_dom"/>
</dbReference>
<dbReference type="PANTHER" id="PTHR43822">
    <property type="entry name" value="HOMOACONITASE, MITOCHONDRIAL-RELATED"/>
    <property type="match status" value="1"/>
</dbReference>
<evidence type="ECO:0000256" key="1">
    <source>
        <dbReference type="ARBA" id="ARBA00000491"/>
    </source>
</evidence>
<dbReference type="InterPro" id="IPR004430">
    <property type="entry name" value="3-IsopropMal_deHydase_lsu"/>
</dbReference>
<evidence type="ECO:0000313" key="20">
    <source>
        <dbReference type="EMBL" id="KAK2593240.1"/>
    </source>
</evidence>
<dbReference type="InterPro" id="IPR033941">
    <property type="entry name" value="IPMI_cat"/>
</dbReference>
<comment type="cofactor">
    <cofactor evidence="2">
        <name>[4Fe-4S] cluster</name>
        <dbReference type="ChEBI" id="CHEBI:49883"/>
    </cofactor>
</comment>
<comment type="function">
    <text evidence="3">Catalyzes the isomerization between 2-isopropylmalate and 3-isopropylmalate, via the formation of 2-isopropylmaleate.</text>
</comment>
<dbReference type="InterPro" id="IPR050067">
    <property type="entry name" value="IPM_dehydratase_rel_enz"/>
</dbReference>
<proteinExistence type="inferred from homology"/>
<dbReference type="NCBIfam" id="NF002458">
    <property type="entry name" value="PRK01641.1"/>
    <property type="match status" value="1"/>
</dbReference>
<feature type="domain" description="Aconitase/3-isopropylmalate dehydratase large subunit alpha/beta/alpha" evidence="18">
    <location>
        <begin position="5"/>
        <end position="385"/>
    </location>
</feature>
<evidence type="ECO:0000256" key="14">
    <source>
        <dbReference type="ARBA" id="ARBA00023239"/>
    </source>
</evidence>
<dbReference type="GO" id="GO:0046872">
    <property type="term" value="F:metal ion binding"/>
    <property type="evidence" value="ECO:0007669"/>
    <property type="project" value="UniProtKB-KW"/>
</dbReference>
<keyword evidence="9" id="KW-0004">4Fe-4S</keyword>
<evidence type="ECO:0000256" key="5">
    <source>
        <dbReference type="ARBA" id="ARBA00007185"/>
    </source>
</evidence>
<evidence type="ECO:0000256" key="2">
    <source>
        <dbReference type="ARBA" id="ARBA00001966"/>
    </source>
</evidence>
<dbReference type="InterPro" id="IPR004431">
    <property type="entry name" value="3-IsopropMal_deHydase_ssu"/>
</dbReference>
<dbReference type="GO" id="GO:0009316">
    <property type="term" value="C:3-isopropylmalate dehydratase complex"/>
    <property type="evidence" value="ECO:0007669"/>
    <property type="project" value="InterPro"/>
</dbReference>
<keyword evidence="8" id="KW-0432">Leucine biosynthesis</keyword>
<name>A0AAJ0CHN2_9HYPO</name>
<dbReference type="PROSITE" id="PS00450">
    <property type="entry name" value="ACONITASE_1"/>
    <property type="match status" value="1"/>
</dbReference>
<dbReference type="InterPro" id="IPR015928">
    <property type="entry name" value="Aconitase/3IPM_dehydase_swvl"/>
</dbReference>
<dbReference type="Gene3D" id="3.30.499.10">
    <property type="entry name" value="Aconitase, domain 3"/>
    <property type="match status" value="2"/>
</dbReference>
<reference evidence="20" key="1">
    <citation type="submission" date="2023-06" db="EMBL/GenBank/DDBJ databases">
        <title>Conoideocrella luteorostrata (Hypocreales: Clavicipitaceae), a potential biocontrol fungus for elongate hemlock scale in United States Christmas tree production areas.</title>
        <authorList>
            <person name="Barrett H."/>
            <person name="Lovett B."/>
            <person name="Macias A.M."/>
            <person name="Stajich J.E."/>
            <person name="Kasson M.T."/>
        </authorList>
    </citation>
    <scope>NUCLEOTIDE SEQUENCE</scope>
    <source>
        <strain evidence="20">ARSEF 14590</strain>
    </source>
</reference>
<dbReference type="Pfam" id="PF00330">
    <property type="entry name" value="Aconitase"/>
    <property type="match status" value="1"/>
</dbReference>
<dbReference type="InterPro" id="IPR018136">
    <property type="entry name" value="Aconitase_4Fe-4S_BS"/>
</dbReference>
<gene>
    <name evidence="20" type="primary">LEU1_2</name>
    <name evidence="20" type="ORF">QQS21_009080</name>
</gene>
<keyword evidence="12" id="KW-0408">Iron</keyword>